<organism evidence="4">
    <name type="scientific">Ziziphus jujuba</name>
    <name type="common">Chinese jujube</name>
    <name type="synonym">Ziziphus sativa</name>
    <dbReference type="NCBI Taxonomy" id="326968"/>
    <lineage>
        <taxon>Eukaryota</taxon>
        <taxon>Viridiplantae</taxon>
        <taxon>Streptophyta</taxon>
        <taxon>Embryophyta</taxon>
        <taxon>Tracheophyta</taxon>
        <taxon>Spermatophyta</taxon>
        <taxon>Magnoliopsida</taxon>
        <taxon>eudicotyledons</taxon>
        <taxon>Gunneridae</taxon>
        <taxon>Pentapetalae</taxon>
        <taxon>rosids</taxon>
        <taxon>fabids</taxon>
        <taxon>Rosales</taxon>
        <taxon>Rhamnaceae</taxon>
        <taxon>Paliureae</taxon>
        <taxon>Ziziphus</taxon>
    </lineage>
</organism>
<dbReference type="Gene3D" id="3.50.4.10">
    <property type="entry name" value="Hepatocyte Growth Factor"/>
    <property type="match status" value="1"/>
</dbReference>
<reference evidence="4" key="1">
    <citation type="submission" date="2022-04" db="UniProtKB">
        <authorList>
            <consortium name="RefSeq"/>
        </authorList>
    </citation>
    <scope>IDENTIFICATION</scope>
    <source>
        <tissue evidence="4">In vitro plantlets</tissue>
        <tissue evidence="5">Seedling</tissue>
    </source>
</reference>
<accession>A0A6P4A142</accession>
<evidence type="ECO:0000256" key="1">
    <source>
        <dbReference type="SAM" id="Phobius"/>
    </source>
</evidence>
<keyword evidence="1" id="KW-0472">Membrane</keyword>
<gene>
    <name evidence="4" type="primary">LOC107421751</name>
    <name evidence="5" type="synonym">LOC107403764</name>
</gene>
<dbReference type="Proteomes" id="UP001652623">
    <property type="component" value="Chromosome 5"/>
</dbReference>
<feature type="transmembrane region" description="Helical" evidence="1">
    <location>
        <begin position="12"/>
        <end position="37"/>
    </location>
</feature>
<keyword evidence="1" id="KW-0812">Transmembrane</keyword>
<dbReference type="PANTHER" id="PTHR46873">
    <property type="entry name" value="EXPRESSED PROTEIN"/>
    <property type="match status" value="1"/>
</dbReference>
<keyword evidence="3" id="KW-1185">Reference proteome</keyword>
<dbReference type="PANTHER" id="PTHR46873:SF2">
    <property type="entry name" value="PPIASE CYCLOPHILIN-TYPE DOMAIN-CONTAINING PROTEIN"/>
    <property type="match status" value="1"/>
</dbReference>
<evidence type="ECO:0000313" key="5">
    <source>
        <dbReference type="RefSeq" id="XP_060673730.1"/>
    </source>
</evidence>
<name>A0A6P4A142_ZIZJJ</name>
<sequence>MGRRQTESEAGRFTILILFLLGIISFCMVYFCLSVVFNPSSSITKTSISDLDGYGGVGDLGTEEKEEQEEEEEGKEEVCCRGIEHLELWGDAVKWGSDFKVNSSEECCMACKAMCRRDGPCSCDSWVFCGNPEACGPRFGECWLKKQKNSLEPDRRDSGDQVIWTSGLVFAKREGIVGLETEHGILRIKLFPECAPHSVFYILELSQLHHSVGCHFYRAESRGSYWDSKGNHIEIAPFGPPFALIQGTLEAHGTIFKEIPTEVCPIIRRGSIAWIGSGPEFFISLANHVEWKKAYTVFGSVLPEDMEIAEKISQLPTKLDVWSNISVSVLEKPVPLRFKRIETDS</sequence>
<evidence type="ECO:0000259" key="2">
    <source>
        <dbReference type="Pfam" id="PF00160"/>
    </source>
</evidence>
<dbReference type="AlphaFoldDB" id="A0A6P4A142"/>
<feature type="domain" description="PPIase cyclophilin-type" evidence="2">
    <location>
        <begin position="177"/>
        <end position="324"/>
    </location>
</feature>
<evidence type="ECO:0000313" key="4">
    <source>
        <dbReference type="RefSeq" id="XP_015886540.1"/>
    </source>
</evidence>
<dbReference type="SUPFAM" id="SSF50891">
    <property type="entry name" value="Cyclophilin-like"/>
    <property type="match status" value="1"/>
</dbReference>
<keyword evidence="1" id="KW-1133">Transmembrane helix</keyword>
<dbReference type="GO" id="GO:0003755">
    <property type="term" value="F:peptidyl-prolyl cis-trans isomerase activity"/>
    <property type="evidence" value="ECO:0007669"/>
    <property type="project" value="InterPro"/>
</dbReference>
<dbReference type="FunFam" id="2.40.100.10:FF:000086">
    <property type="entry name" value="Predicted protein"/>
    <property type="match status" value="1"/>
</dbReference>
<dbReference type="Gene3D" id="2.40.100.10">
    <property type="entry name" value="Cyclophilin-like"/>
    <property type="match status" value="1"/>
</dbReference>
<dbReference type="Pfam" id="PF00160">
    <property type="entry name" value="Pro_isomerase"/>
    <property type="match status" value="1"/>
</dbReference>
<dbReference type="InterPro" id="IPR029000">
    <property type="entry name" value="Cyclophilin-like_dom_sf"/>
</dbReference>
<dbReference type="RefSeq" id="XP_015886540.1">
    <property type="nucleotide sequence ID" value="XM_016031054.2"/>
</dbReference>
<evidence type="ECO:0000313" key="3">
    <source>
        <dbReference type="Proteomes" id="UP001652623"/>
    </source>
</evidence>
<protein>
    <submittedName>
        <fullName evidence="5">Uncharacterized protein LOC107403764 isoform X1</fullName>
    </submittedName>
    <submittedName>
        <fullName evidence="4">uncharacterized protein LOC107421751</fullName>
    </submittedName>
</protein>
<dbReference type="RefSeq" id="XP_060673730.1">
    <property type="nucleotide sequence ID" value="XM_060817747.1"/>
</dbReference>
<proteinExistence type="predicted"/>
<dbReference type="InterPro" id="IPR002130">
    <property type="entry name" value="Cyclophilin-type_PPIase_dom"/>
</dbReference>